<dbReference type="Pfam" id="PF26233">
    <property type="entry name" value="NicX"/>
    <property type="match status" value="1"/>
</dbReference>
<sequence length="82" mass="9044">MLVERIEAKWVNVFKEVFDLCRVVGGDEVVILSESQSRQINVRLVELALGALGAKVFHLVLPSPELISNVPVRSTGSTDVLR</sequence>
<accession>A0A382XPA2</accession>
<proteinExistence type="predicted"/>
<dbReference type="InterPro" id="IPR058739">
    <property type="entry name" value="NicX"/>
</dbReference>
<gene>
    <name evidence="1" type="ORF">METZ01_LOCUS425831</name>
</gene>
<dbReference type="AlphaFoldDB" id="A0A382XPA2"/>
<reference evidence="1" key="1">
    <citation type="submission" date="2018-05" db="EMBL/GenBank/DDBJ databases">
        <authorList>
            <person name="Lanie J.A."/>
            <person name="Ng W.-L."/>
            <person name="Kazmierczak K.M."/>
            <person name="Andrzejewski T.M."/>
            <person name="Davidsen T.M."/>
            <person name="Wayne K.J."/>
            <person name="Tettelin H."/>
            <person name="Glass J.I."/>
            <person name="Rusch D."/>
            <person name="Podicherti R."/>
            <person name="Tsui H.-C.T."/>
            <person name="Winkler M.E."/>
        </authorList>
    </citation>
    <scope>NUCLEOTIDE SEQUENCE</scope>
</reference>
<protein>
    <submittedName>
        <fullName evidence="1">Uncharacterized protein</fullName>
    </submittedName>
</protein>
<dbReference type="EMBL" id="UINC01169442">
    <property type="protein sequence ID" value="SVD72977.1"/>
    <property type="molecule type" value="Genomic_DNA"/>
</dbReference>
<name>A0A382XPA2_9ZZZZ</name>
<feature type="non-terminal residue" evidence="1">
    <location>
        <position position="82"/>
    </location>
</feature>
<evidence type="ECO:0000313" key="1">
    <source>
        <dbReference type="EMBL" id="SVD72977.1"/>
    </source>
</evidence>
<organism evidence="1">
    <name type="scientific">marine metagenome</name>
    <dbReference type="NCBI Taxonomy" id="408172"/>
    <lineage>
        <taxon>unclassified sequences</taxon>
        <taxon>metagenomes</taxon>
        <taxon>ecological metagenomes</taxon>
    </lineage>
</organism>